<dbReference type="InterPro" id="IPR028161">
    <property type="entry name" value="Met8-like"/>
</dbReference>
<dbReference type="RefSeq" id="WP_114352444.1">
    <property type="nucleotide sequence ID" value="NZ_QPJJ01000005.1"/>
</dbReference>
<protein>
    <recommendedName>
        <fullName evidence="2">precorrin-2 dehydrogenase</fullName>
        <ecNumber evidence="2">1.3.1.76</ecNumber>
    </recommendedName>
</protein>
<evidence type="ECO:0000256" key="6">
    <source>
        <dbReference type="ARBA" id="ARBA00047561"/>
    </source>
</evidence>
<dbReference type="NCBIfam" id="NF005222">
    <property type="entry name" value="PRK06718.1"/>
    <property type="match status" value="1"/>
</dbReference>
<dbReference type="Proteomes" id="UP000252585">
    <property type="component" value="Unassembled WGS sequence"/>
</dbReference>
<dbReference type="SUPFAM" id="SSF51735">
    <property type="entry name" value="NAD(P)-binding Rossmann-fold domains"/>
    <property type="match status" value="1"/>
</dbReference>
<keyword evidence="5" id="KW-0627">Porphyrin biosynthesis</keyword>
<comment type="catalytic activity">
    <reaction evidence="6">
        <text>precorrin-2 + NAD(+) = sirohydrochlorin + NADH + 2 H(+)</text>
        <dbReference type="Rhea" id="RHEA:15613"/>
        <dbReference type="ChEBI" id="CHEBI:15378"/>
        <dbReference type="ChEBI" id="CHEBI:57540"/>
        <dbReference type="ChEBI" id="CHEBI:57945"/>
        <dbReference type="ChEBI" id="CHEBI:58351"/>
        <dbReference type="ChEBI" id="CHEBI:58827"/>
        <dbReference type="EC" id="1.3.1.76"/>
    </reaction>
</comment>
<keyword evidence="3" id="KW-0560">Oxidoreductase</keyword>
<dbReference type="SUPFAM" id="SSF75615">
    <property type="entry name" value="Siroheme synthase middle domains-like"/>
    <property type="match status" value="1"/>
</dbReference>
<sequence length="204" mass="23368">MSKLPVMIDITEKLIVVIGGGKAVERRLNKLSKWTENIVIISPSITAQIKELVASTNIVWKKREFHPLDIENASLVIIATNDVELNRRISHDAPSHAWINAMHDAENGDLEFPIYMQNGHLTIAISTNGASPILAKKIKKDMEEKFNDKYVTYIDFLYEVRQLLKGLSIDPLKKHDYLKEIVENPIYEEEDQLAYLKELKSENK</sequence>
<name>A0A368XWN1_9BACI</name>
<dbReference type="UniPathway" id="UPA00262">
    <property type="reaction ID" value="UER00222"/>
</dbReference>
<organism evidence="8 9">
    <name type="scientific">Saliterribacillus persicus</name>
    <dbReference type="NCBI Taxonomy" id="930114"/>
    <lineage>
        <taxon>Bacteria</taxon>
        <taxon>Bacillati</taxon>
        <taxon>Bacillota</taxon>
        <taxon>Bacilli</taxon>
        <taxon>Bacillales</taxon>
        <taxon>Bacillaceae</taxon>
        <taxon>Saliterribacillus</taxon>
    </lineage>
</organism>
<dbReference type="PANTHER" id="PTHR35330">
    <property type="entry name" value="SIROHEME BIOSYNTHESIS PROTEIN MET8"/>
    <property type="match status" value="1"/>
</dbReference>
<accession>A0A368XWN1</accession>
<dbReference type="NCBIfam" id="TIGR01470">
    <property type="entry name" value="cysG_Nterm"/>
    <property type="match status" value="1"/>
</dbReference>
<feature type="domain" description="Siroheme synthase central" evidence="7">
    <location>
        <begin position="118"/>
        <end position="144"/>
    </location>
</feature>
<dbReference type="Pfam" id="PF14824">
    <property type="entry name" value="Sirohm_synth_M"/>
    <property type="match status" value="1"/>
</dbReference>
<evidence type="ECO:0000256" key="1">
    <source>
        <dbReference type="ARBA" id="ARBA00005010"/>
    </source>
</evidence>
<evidence type="ECO:0000313" key="9">
    <source>
        <dbReference type="Proteomes" id="UP000252585"/>
    </source>
</evidence>
<dbReference type="OrthoDB" id="9773765at2"/>
<evidence type="ECO:0000256" key="5">
    <source>
        <dbReference type="ARBA" id="ARBA00023244"/>
    </source>
</evidence>
<evidence type="ECO:0000259" key="7">
    <source>
        <dbReference type="Pfam" id="PF14824"/>
    </source>
</evidence>
<dbReference type="GO" id="GO:0043115">
    <property type="term" value="F:precorrin-2 dehydrogenase activity"/>
    <property type="evidence" value="ECO:0007669"/>
    <property type="project" value="UniProtKB-EC"/>
</dbReference>
<dbReference type="InterPro" id="IPR028281">
    <property type="entry name" value="Sirohaem_synthase_central"/>
</dbReference>
<dbReference type="PANTHER" id="PTHR35330:SF1">
    <property type="entry name" value="SIROHEME BIOSYNTHESIS PROTEIN MET8"/>
    <property type="match status" value="1"/>
</dbReference>
<dbReference type="Gene3D" id="1.10.8.610">
    <property type="entry name" value="SirC, precorrin-2 dehydrogenase, C-terminal helical domain-like"/>
    <property type="match status" value="1"/>
</dbReference>
<comment type="pathway">
    <text evidence="1">Porphyrin-containing compound metabolism; siroheme biosynthesis; sirohydrochlorin from precorrin-2: step 1/1.</text>
</comment>
<dbReference type="InterPro" id="IPR042518">
    <property type="entry name" value="SirC_C"/>
</dbReference>
<dbReference type="Gene3D" id="3.40.50.720">
    <property type="entry name" value="NAD(P)-binding Rossmann-like Domain"/>
    <property type="match status" value="1"/>
</dbReference>
<dbReference type="Pfam" id="PF13241">
    <property type="entry name" value="NAD_binding_7"/>
    <property type="match status" value="1"/>
</dbReference>
<evidence type="ECO:0000256" key="2">
    <source>
        <dbReference type="ARBA" id="ARBA00012400"/>
    </source>
</evidence>
<comment type="caution">
    <text evidence="8">The sequence shown here is derived from an EMBL/GenBank/DDBJ whole genome shotgun (WGS) entry which is preliminary data.</text>
</comment>
<evidence type="ECO:0000256" key="4">
    <source>
        <dbReference type="ARBA" id="ARBA00023027"/>
    </source>
</evidence>
<dbReference type="GO" id="GO:0019354">
    <property type="term" value="P:siroheme biosynthetic process"/>
    <property type="evidence" value="ECO:0007669"/>
    <property type="project" value="UniProtKB-UniPathway"/>
</dbReference>
<dbReference type="EMBL" id="QPJJ01000005">
    <property type="protein sequence ID" value="RCW71879.1"/>
    <property type="molecule type" value="Genomic_DNA"/>
</dbReference>
<dbReference type="AlphaFoldDB" id="A0A368XWN1"/>
<dbReference type="GO" id="GO:0004325">
    <property type="term" value="F:ferrochelatase activity"/>
    <property type="evidence" value="ECO:0007669"/>
    <property type="project" value="InterPro"/>
</dbReference>
<dbReference type="InterPro" id="IPR006367">
    <property type="entry name" value="Sirohaem_synthase_N"/>
</dbReference>
<evidence type="ECO:0000313" key="8">
    <source>
        <dbReference type="EMBL" id="RCW71879.1"/>
    </source>
</evidence>
<dbReference type="InterPro" id="IPR036291">
    <property type="entry name" value="NAD(P)-bd_dom_sf"/>
</dbReference>
<evidence type="ECO:0000256" key="3">
    <source>
        <dbReference type="ARBA" id="ARBA00023002"/>
    </source>
</evidence>
<gene>
    <name evidence="8" type="ORF">DFR57_10562</name>
</gene>
<proteinExistence type="predicted"/>
<dbReference type="Pfam" id="PF22440">
    <property type="entry name" value="SirC_C"/>
    <property type="match status" value="1"/>
</dbReference>
<keyword evidence="9" id="KW-1185">Reference proteome</keyword>
<dbReference type="EC" id="1.3.1.76" evidence="2"/>
<reference evidence="8 9" key="1">
    <citation type="submission" date="2018-07" db="EMBL/GenBank/DDBJ databases">
        <title>Genomic Encyclopedia of Type Strains, Phase IV (KMG-IV): sequencing the most valuable type-strain genomes for metagenomic binning, comparative biology and taxonomic classification.</title>
        <authorList>
            <person name="Goeker M."/>
        </authorList>
    </citation>
    <scope>NUCLEOTIDE SEQUENCE [LARGE SCALE GENOMIC DNA]</scope>
    <source>
        <strain evidence="8 9">DSM 27696</strain>
    </source>
</reference>
<keyword evidence="4" id="KW-0520">NAD</keyword>